<reference evidence="1" key="3">
    <citation type="journal article" date="2017" name="Nature">
        <title>Genome sequence of the progenitor of the wheat D genome Aegilops tauschii.</title>
        <authorList>
            <person name="Luo M.C."/>
            <person name="Gu Y.Q."/>
            <person name="Puiu D."/>
            <person name="Wang H."/>
            <person name="Twardziok S.O."/>
            <person name="Deal K.R."/>
            <person name="Huo N."/>
            <person name="Zhu T."/>
            <person name="Wang L."/>
            <person name="Wang Y."/>
            <person name="McGuire P.E."/>
            <person name="Liu S."/>
            <person name="Long H."/>
            <person name="Ramasamy R.K."/>
            <person name="Rodriguez J.C."/>
            <person name="Van S.L."/>
            <person name="Yuan L."/>
            <person name="Wang Z."/>
            <person name="Xia Z."/>
            <person name="Xiao L."/>
            <person name="Anderson O.D."/>
            <person name="Ouyang S."/>
            <person name="Liang Y."/>
            <person name="Zimin A.V."/>
            <person name="Pertea G."/>
            <person name="Qi P."/>
            <person name="Bennetzen J.L."/>
            <person name="Dai X."/>
            <person name="Dawson M.W."/>
            <person name="Muller H.G."/>
            <person name="Kugler K."/>
            <person name="Rivarola-Duarte L."/>
            <person name="Spannagl M."/>
            <person name="Mayer K.F.X."/>
            <person name="Lu F.H."/>
            <person name="Bevan M.W."/>
            <person name="Leroy P."/>
            <person name="Li P."/>
            <person name="You F.M."/>
            <person name="Sun Q."/>
            <person name="Liu Z."/>
            <person name="Lyons E."/>
            <person name="Wicker T."/>
            <person name="Salzberg S.L."/>
            <person name="Devos K.M."/>
            <person name="Dvorak J."/>
        </authorList>
    </citation>
    <scope>NUCLEOTIDE SEQUENCE [LARGE SCALE GENOMIC DNA]</scope>
    <source>
        <strain evidence="1">cv. AL8/78</strain>
    </source>
</reference>
<organism evidence="1 2">
    <name type="scientific">Aegilops tauschii subsp. strangulata</name>
    <name type="common">Goatgrass</name>
    <dbReference type="NCBI Taxonomy" id="200361"/>
    <lineage>
        <taxon>Eukaryota</taxon>
        <taxon>Viridiplantae</taxon>
        <taxon>Streptophyta</taxon>
        <taxon>Embryophyta</taxon>
        <taxon>Tracheophyta</taxon>
        <taxon>Spermatophyta</taxon>
        <taxon>Magnoliopsida</taxon>
        <taxon>Liliopsida</taxon>
        <taxon>Poales</taxon>
        <taxon>Poaceae</taxon>
        <taxon>BOP clade</taxon>
        <taxon>Pooideae</taxon>
        <taxon>Triticodae</taxon>
        <taxon>Triticeae</taxon>
        <taxon>Triticinae</taxon>
        <taxon>Aegilops</taxon>
    </lineage>
</organism>
<keyword evidence="2" id="KW-1185">Reference proteome</keyword>
<evidence type="ECO:0000313" key="1">
    <source>
        <dbReference type="EnsemblPlants" id="AET5Gv21021900.1"/>
    </source>
</evidence>
<evidence type="ECO:0000313" key="2">
    <source>
        <dbReference type="Proteomes" id="UP000015105"/>
    </source>
</evidence>
<dbReference type="EnsemblPlants" id="AET5Gv21021900.1">
    <property type="protein sequence ID" value="AET5Gv21021900.1"/>
    <property type="gene ID" value="AET5Gv21021900"/>
</dbReference>
<dbReference type="AlphaFoldDB" id="A0A453M2M9"/>
<proteinExistence type="predicted"/>
<dbReference type="Gramene" id="AET5Gv21021900.1">
    <property type="protein sequence ID" value="AET5Gv21021900.1"/>
    <property type="gene ID" value="AET5Gv21021900"/>
</dbReference>
<evidence type="ECO:0008006" key="3">
    <source>
        <dbReference type="Google" id="ProtNLM"/>
    </source>
</evidence>
<reference evidence="2" key="1">
    <citation type="journal article" date="2014" name="Science">
        <title>Ancient hybridizations among the ancestral genomes of bread wheat.</title>
        <authorList>
            <consortium name="International Wheat Genome Sequencing Consortium,"/>
            <person name="Marcussen T."/>
            <person name="Sandve S.R."/>
            <person name="Heier L."/>
            <person name="Spannagl M."/>
            <person name="Pfeifer M."/>
            <person name="Jakobsen K.S."/>
            <person name="Wulff B.B."/>
            <person name="Steuernagel B."/>
            <person name="Mayer K.F."/>
            <person name="Olsen O.A."/>
        </authorList>
    </citation>
    <scope>NUCLEOTIDE SEQUENCE [LARGE SCALE GENOMIC DNA]</scope>
    <source>
        <strain evidence="2">cv. AL8/78</strain>
    </source>
</reference>
<accession>A0A453M2M9</accession>
<dbReference type="Proteomes" id="UP000015105">
    <property type="component" value="Chromosome 5D"/>
</dbReference>
<reference evidence="1" key="4">
    <citation type="submission" date="2019-03" db="UniProtKB">
        <authorList>
            <consortium name="EnsemblPlants"/>
        </authorList>
    </citation>
    <scope>IDENTIFICATION</scope>
</reference>
<reference evidence="1" key="5">
    <citation type="journal article" date="2021" name="G3 (Bethesda)">
        <title>Aegilops tauschii genome assembly Aet v5.0 features greater sequence contiguity and improved annotation.</title>
        <authorList>
            <person name="Wang L."/>
            <person name="Zhu T."/>
            <person name="Rodriguez J.C."/>
            <person name="Deal K.R."/>
            <person name="Dubcovsky J."/>
            <person name="McGuire P.E."/>
            <person name="Lux T."/>
            <person name="Spannagl M."/>
            <person name="Mayer K.F.X."/>
            <person name="Baldrich P."/>
            <person name="Meyers B.C."/>
            <person name="Huo N."/>
            <person name="Gu Y.Q."/>
            <person name="Zhou H."/>
            <person name="Devos K.M."/>
            <person name="Bennetzen J.L."/>
            <person name="Unver T."/>
            <person name="Budak H."/>
            <person name="Gulick P.J."/>
            <person name="Galiba G."/>
            <person name="Kalapos B."/>
            <person name="Nelson D.R."/>
            <person name="Li P."/>
            <person name="You F.M."/>
            <person name="Luo M.C."/>
            <person name="Dvorak J."/>
        </authorList>
    </citation>
    <scope>NUCLEOTIDE SEQUENCE [LARGE SCALE GENOMIC DNA]</scope>
    <source>
        <strain evidence="1">cv. AL8/78</strain>
    </source>
</reference>
<name>A0A453M2M9_AEGTS</name>
<reference evidence="2" key="2">
    <citation type="journal article" date="2017" name="Nat. Plants">
        <title>The Aegilops tauschii genome reveals multiple impacts of transposons.</title>
        <authorList>
            <person name="Zhao G."/>
            <person name="Zou C."/>
            <person name="Li K."/>
            <person name="Wang K."/>
            <person name="Li T."/>
            <person name="Gao L."/>
            <person name="Zhang X."/>
            <person name="Wang H."/>
            <person name="Yang Z."/>
            <person name="Liu X."/>
            <person name="Jiang W."/>
            <person name="Mao L."/>
            <person name="Kong X."/>
            <person name="Jiao Y."/>
            <person name="Jia J."/>
        </authorList>
    </citation>
    <scope>NUCLEOTIDE SEQUENCE [LARGE SCALE GENOMIC DNA]</scope>
    <source>
        <strain evidence="2">cv. AL8/78</strain>
    </source>
</reference>
<sequence length="141" mass="15219">MYERTIGKYSTAASSRSRLRQQAIGGSGGAMAAAAGPDSTDELMADITKRLICTLQRGGVGVPYTLSPDEDFMSRSAKYFGHVMPITSAPTTPAVQAFQQGDPKTELERCHIDRPAKYKTVVPCPYGAAACPSGRQCYWKH</sequence>
<protein>
    <recommendedName>
        <fullName evidence="3">C3H1-type domain-containing protein</fullName>
    </recommendedName>
</protein>